<accession>U7D5D1</accession>
<dbReference type="SUPFAM" id="SSF52172">
    <property type="entry name" value="CheY-like"/>
    <property type="match status" value="1"/>
</dbReference>
<dbReference type="STRING" id="1313304.CALK_1393"/>
<dbReference type="AlphaFoldDB" id="U7D5D1"/>
<gene>
    <name evidence="4" type="ORF">CALK_1393</name>
</gene>
<keyword evidence="1 2" id="KW-0597">Phosphoprotein</keyword>
<dbReference type="eggNOG" id="COG2204">
    <property type="taxonomic scope" value="Bacteria"/>
</dbReference>
<protein>
    <submittedName>
        <fullName evidence="4">DNA-binding response regulator</fullName>
    </submittedName>
</protein>
<keyword evidence="5" id="KW-1185">Reference proteome</keyword>
<dbReference type="SMART" id="SM00448">
    <property type="entry name" value="REC"/>
    <property type="match status" value="1"/>
</dbReference>
<dbReference type="InterPro" id="IPR050595">
    <property type="entry name" value="Bact_response_regulator"/>
</dbReference>
<dbReference type="InterPro" id="IPR001789">
    <property type="entry name" value="Sig_transdc_resp-reg_receiver"/>
</dbReference>
<feature type="domain" description="Response regulatory" evidence="3">
    <location>
        <begin position="4"/>
        <end position="118"/>
    </location>
</feature>
<dbReference type="EMBL" id="ASJR01000010">
    <property type="protein sequence ID" value="ERP31729.1"/>
    <property type="molecule type" value="Genomic_DNA"/>
</dbReference>
<evidence type="ECO:0000256" key="2">
    <source>
        <dbReference type="PROSITE-ProRule" id="PRU00169"/>
    </source>
</evidence>
<dbReference type="PROSITE" id="PS50110">
    <property type="entry name" value="RESPONSE_REGULATORY"/>
    <property type="match status" value="1"/>
</dbReference>
<evidence type="ECO:0000313" key="5">
    <source>
        <dbReference type="Proteomes" id="UP000017148"/>
    </source>
</evidence>
<dbReference type="Pfam" id="PF00072">
    <property type="entry name" value="Response_reg"/>
    <property type="match status" value="1"/>
</dbReference>
<sequence length="119" mass="13979">MHYTILLIDDEKTIRSFLSRFFETQNYTYSLAESGECALELMSNHSYDLVIMDMHLEDFHGAELFPHIRDKQPRIPVLITSGYTEERDLASILQDENTKYLSKPFRLTDIKHHITNLLS</sequence>
<feature type="modified residue" description="4-aspartylphosphate" evidence="2">
    <location>
        <position position="53"/>
    </location>
</feature>
<reference evidence="4 5" key="1">
    <citation type="journal article" date="2013" name="Environ. Microbiol.">
        <title>Genome analysis of Chitinivibrio alkaliphilus gen. nov., sp. nov., a novel extremely haloalkaliphilic anaerobic chitinolytic bacterium from the candidate phylum Termite Group 3.</title>
        <authorList>
            <person name="Sorokin D.Y."/>
            <person name="Gumerov V.M."/>
            <person name="Rakitin A.L."/>
            <person name="Beletsky A.V."/>
            <person name="Damste J.S."/>
            <person name="Muyzer G."/>
            <person name="Mardanov A.V."/>
            <person name="Ravin N.V."/>
        </authorList>
    </citation>
    <scope>NUCLEOTIDE SEQUENCE [LARGE SCALE GENOMIC DNA]</scope>
    <source>
        <strain evidence="4 5">ACht1</strain>
    </source>
</reference>
<dbReference type="InterPro" id="IPR011006">
    <property type="entry name" value="CheY-like_superfamily"/>
</dbReference>
<comment type="caution">
    <text evidence="4">The sequence shown here is derived from an EMBL/GenBank/DDBJ whole genome shotgun (WGS) entry which is preliminary data.</text>
</comment>
<keyword evidence="4" id="KW-0238">DNA-binding</keyword>
<dbReference type="GO" id="GO:0000160">
    <property type="term" value="P:phosphorelay signal transduction system"/>
    <property type="evidence" value="ECO:0007669"/>
    <property type="project" value="InterPro"/>
</dbReference>
<evidence type="ECO:0000313" key="4">
    <source>
        <dbReference type="EMBL" id="ERP31729.1"/>
    </source>
</evidence>
<dbReference type="GO" id="GO:0003677">
    <property type="term" value="F:DNA binding"/>
    <property type="evidence" value="ECO:0007669"/>
    <property type="project" value="UniProtKB-KW"/>
</dbReference>
<dbReference type="RefSeq" id="WP_022636852.1">
    <property type="nucleotide sequence ID" value="NZ_ASJR01000010.1"/>
</dbReference>
<proteinExistence type="predicted"/>
<dbReference type="PANTHER" id="PTHR44591">
    <property type="entry name" value="STRESS RESPONSE REGULATOR PROTEIN 1"/>
    <property type="match status" value="1"/>
</dbReference>
<name>U7D5D1_9BACT</name>
<dbReference type="CDD" id="cd00156">
    <property type="entry name" value="REC"/>
    <property type="match status" value="1"/>
</dbReference>
<organism evidence="4 5">
    <name type="scientific">Chitinivibrio alkaliphilus ACht1</name>
    <dbReference type="NCBI Taxonomy" id="1313304"/>
    <lineage>
        <taxon>Bacteria</taxon>
        <taxon>Pseudomonadati</taxon>
        <taxon>Fibrobacterota</taxon>
        <taxon>Chitinivibrionia</taxon>
        <taxon>Chitinivibrionales</taxon>
        <taxon>Chitinivibrionaceae</taxon>
        <taxon>Chitinivibrio</taxon>
    </lineage>
</organism>
<dbReference type="Gene3D" id="3.40.50.2300">
    <property type="match status" value="1"/>
</dbReference>
<dbReference type="PANTHER" id="PTHR44591:SF3">
    <property type="entry name" value="RESPONSE REGULATORY DOMAIN-CONTAINING PROTEIN"/>
    <property type="match status" value="1"/>
</dbReference>
<evidence type="ECO:0000259" key="3">
    <source>
        <dbReference type="PROSITE" id="PS50110"/>
    </source>
</evidence>
<dbReference type="OrthoDB" id="9808843at2"/>
<dbReference type="Proteomes" id="UP000017148">
    <property type="component" value="Unassembled WGS sequence"/>
</dbReference>
<evidence type="ECO:0000256" key="1">
    <source>
        <dbReference type="ARBA" id="ARBA00022553"/>
    </source>
</evidence>